<evidence type="ECO:0000256" key="1">
    <source>
        <dbReference type="SAM" id="Coils"/>
    </source>
</evidence>
<dbReference type="EMBL" id="MHOT01000004">
    <property type="protein sequence ID" value="OGZ69756.1"/>
    <property type="molecule type" value="Genomic_DNA"/>
</dbReference>
<gene>
    <name evidence="2" type="ORF">A3D44_04405</name>
</gene>
<proteinExistence type="predicted"/>
<evidence type="ECO:0000313" key="2">
    <source>
        <dbReference type="EMBL" id="OGZ69756.1"/>
    </source>
</evidence>
<evidence type="ECO:0000313" key="3">
    <source>
        <dbReference type="Proteomes" id="UP000178820"/>
    </source>
</evidence>
<dbReference type="STRING" id="1802207.A3D44_04405"/>
<organism evidence="2 3">
    <name type="scientific">Candidatus Staskawiczbacteria bacterium RIFCSPHIGHO2_02_FULL_42_22</name>
    <dbReference type="NCBI Taxonomy" id="1802207"/>
    <lineage>
        <taxon>Bacteria</taxon>
        <taxon>Candidatus Staskawicziibacteriota</taxon>
    </lineage>
</organism>
<dbReference type="AlphaFoldDB" id="A0A1G2I4M4"/>
<reference evidence="2 3" key="1">
    <citation type="journal article" date="2016" name="Nat. Commun.">
        <title>Thousands of microbial genomes shed light on interconnected biogeochemical processes in an aquifer system.</title>
        <authorList>
            <person name="Anantharaman K."/>
            <person name="Brown C.T."/>
            <person name="Hug L.A."/>
            <person name="Sharon I."/>
            <person name="Castelle C.J."/>
            <person name="Probst A.J."/>
            <person name="Thomas B.C."/>
            <person name="Singh A."/>
            <person name="Wilkins M.J."/>
            <person name="Karaoz U."/>
            <person name="Brodie E.L."/>
            <person name="Williams K.H."/>
            <person name="Hubbard S.S."/>
            <person name="Banfield J.F."/>
        </authorList>
    </citation>
    <scope>NUCLEOTIDE SEQUENCE [LARGE SCALE GENOMIC DNA]</scope>
</reference>
<name>A0A1G2I4M4_9BACT</name>
<dbReference type="Proteomes" id="UP000178820">
    <property type="component" value="Unassembled WGS sequence"/>
</dbReference>
<dbReference type="Gene3D" id="3.90.20.10">
    <property type="match status" value="1"/>
</dbReference>
<protein>
    <submittedName>
        <fullName evidence="2">Uncharacterized protein</fullName>
    </submittedName>
</protein>
<accession>A0A1G2I4M4</accession>
<feature type="coiled-coil region" evidence="1">
    <location>
        <begin position="51"/>
        <end position="85"/>
    </location>
</feature>
<comment type="caution">
    <text evidence="2">The sequence shown here is derived from an EMBL/GenBank/DDBJ whole genome shotgun (WGS) entry which is preliminary data.</text>
</comment>
<keyword evidence="1" id="KW-0175">Coiled coil</keyword>
<sequence length="95" mass="11163">MKNKKITIDQLARMMQKGFLGVDKRFDETDAKIHRIEASIQAIDLKFSQKIDALTTTLDKFLKRMTDMEEEFTIMKNDLKKMKKVIREKLGVDLI</sequence>